<dbReference type="Pfam" id="PF00892">
    <property type="entry name" value="EamA"/>
    <property type="match status" value="1"/>
</dbReference>
<evidence type="ECO:0000256" key="1">
    <source>
        <dbReference type="ARBA" id="ARBA00004651"/>
    </source>
</evidence>
<dbReference type="InterPro" id="IPR037185">
    <property type="entry name" value="EmrE-like"/>
</dbReference>
<organism evidence="8 9">
    <name type="scientific">Acetobacter vaccinii</name>
    <dbReference type="NCBI Taxonomy" id="2592655"/>
    <lineage>
        <taxon>Bacteria</taxon>
        <taxon>Pseudomonadati</taxon>
        <taxon>Pseudomonadota</taxon>
        <taxon>Alphaproteobacteria</taxon>
        <taxon>Acetobacterales</taxon>
        <taxon>Acetobacteraceae</taxon>
        <taxon>Acetobacter</taxon>
    </lineage>
</organism>
<proteinExistence type="predicted"/>
<dbReference type="PANTHER" id="PTHR42920">
    <property type="entry name" value="OS03G0707200 PROTEIN-RELATED"/>
    <property type="match status" value="1"/>
</dbReference>
<reference evidence="8 9" key="1">
    <citation type="submission" date="2019-09" db="EMBL/GenBank/DDBJ databases">
        <title>Genome sequencing of strain KACC 21233.</title>
        <authorList>
            <person name="Heo J."/>
            <person name="Kim S.-J."/>
            <person name="Kim J.-S."/>
            <person name="Hong S.-B."/>
            <person name="Kwon S.-W."/>
        </authorList>
    </citation>
    <scope>NUCLEOTIDE SEQUENCE [LARGE SCALE GENOMIC DNA]</scope>
    <source>
        <strain evidence="8 9">KACC 21233</strain>
    </source>
</reference>
<evidence type="ECO:0000256" key="2">
    <source>
        <dbReference type="ARBA" id="ARBA00022475"/>
    </source>
</evidence>
<keyword evidence="3 6" id="KW-0812">Transmembrane</keyword>
<dbReference type="InterPro" id="IPR000620">
    <property type="entry name" value="EamA_dom"/>
</dbReference>
<dbReference type="AlphaFoldDB" id="A0A5C1YNW9"/>
<keyword evidence="5 6" id="KW-0472">Membrane</keyword>
<feature type="transmembrane region" description="Helical" evidence="6">
    <location>
        <begin position="40"/>
        <end position="65"/>
    </location>
</feature>
<feature type="transmembrane region" description="Helical" evidence="6">
    <location>
        <begin position="266"/>
        <end position="284"/>
    </location>
</feature>
<feature type="transmembrane region" description="Helical" evidence="6">
    <location>
        <begin position="209"/>
        <end position="228"/>
    </location>
</feature>
<evidence type="ECO:0000256" key="3">
    <source>
        <dbReference type="ARBA" id="ARBA00022692"/>
    </source>
</evidence>
<evidence type="ECO:0000256" key="5">
    <source>
        <dbReference type="ARBA" id="ARBA00023136"/>
    </source>
</evidence>
<accession>A0A5C1YNW9</accession>
<comment type="subcellular location">
    <subcellularLocation>
        <location evidence="1">Cell membrane</location>
        <topology evidence="1">Multi-pass membrane protein</topology>
    </subcellularLocation>
</comment>
<dbReference type="RefSeq" id="WP_149278569.1">
    <property type="nucleotide sequence ID" value="NZ_CP043506.1"/>
</dbReference>
<evidence type="ECO:0000313" key="8">
    <source>
        <dbReference type="EMBL" id="QEO16889.1"/>
    </source>
</evidence>
<keyword evidence="4 6" id="KW-1133">Transmembrane helix</keyword>
<sequence length="294" mass="30492">MIRRTLSRLSTGPSLPLIALFTAMLSLTIGASIAKSLFPIIGAAGTTALRLSLAAIMLAVVFRIWRGTLSRQTLKAAIPYGVSLGMMNLLFYMAIQRIPLGIAVALEFSGPLSLAVLSSRRMMDLCWVVLACSGLFLLLPLHGSHDTLDTTGMGFALGAAVCWAAYILTGKQAGTKLGAAAPALGMLVGSVVVLPFGLAQAGFSFLTPHVMGAALIVAVLSSALPYSLEMFALRRLPAKSFGVLTSGEPAIAAMTGAVLLGESLSLLKIVGIGAVIAASIGITWSDRDSHPKPE</sequence>
<dbReference type="OrthoDB" id="9815120at2"/>
<dbReference type="SUPFAM" id="SSF103481">
    <property type="entry name" value="Multidrug resistance efflux transporter EmrE"/>
    <property type="match status" value="2"/>
</dbReference>
<keyword evidence="2" id="KW-1003">Cell membrane</keyword>
<protein>
    <submittedName>
        <fullName evidence="8">DMT family transporter</fullName>
    </submittedName>
</protein>
<feature type="transmembrane region" description="Helical" evidence="6">
    <location>
        <begin position="125"/>
        <end position="144"/>
    </location>
</feature>
<dbReference type="EMBL" id="CP043506">
    <property type="protein sequence ID" value="QEO16889.1"/>
    <property type="molecule type" value="Genomic_DNA"/>
</dbReference>
<gene>
    <name evidence="8" type="ORF">FLP30_03265</name>
</gene>
<feature type="transmembrane region" description="Helical" evidence="6">
    <location>
        <begin position="150"/>
        <end position="168"/>
    </location>
</feature>
<keyword evidence="9" id="KW-1185">Reference proteome</keyword>
<dbReference type="InterPro" id="IPR051258">
    <property type="entry name" value="Diverse_Substrate_Transporter"/>
</dbReference>
<dbReference type="Proteomes" id="UP000324536">
    <property type="component" value="Chromosome"/>
</dbReference>
<evidence type="ECO:0000256" key="6">
    <source>
        <dbReference type="SAM" id="Phobius"/>
    </source>
</evidence>
<dbReference type="PANTHER" id="PTHR42920:SF5">
    <property type="entry name" value="EAMA DOMAIN-CONTAINING PROTEIN"/>
    <property type="match status" value="1"/>
</dbReference>
<dbReference type="GO" id="GO:0005886">
    <property type="term" value="C:plasma membrane"/>
    <property type="evidence" value="ECO:0007669"/>
    <property type="project" value="UniProtKB-SubCell"/>
</dbReference>
<feature type="domain" description="EamA" evidence="7">
    <location>
        <begin position="151"/>
        <end position="283"/>
    </location>
</feature>
<feature type="transmembrane region" description="Helical" evidence="6">
    <location>
        <begin position="77"/>
        <end position="95"/>
    </location>
</feature>
<evidence type="ECO:0000256" key="4">
    <source>
        <dbReference type="ARBA" id="ARBA00022989"/>
    </source>
</evidence>
<feature type="transmembrane region" description="Helical" evidence="6">
    <location>
        <begin position="180"/>
        <end position="203"/>
    </location>
</feature>
<dbReference type="KEGG" id="acek:FLP30_03265"/>
<evidence type="ECO:0000259" key="7">
    <source>
        <dbReference type="Pfam" id="PF00892"/>
    </source>
</evidence>
<feature type="transmembrane region" description="Helical" evidence="6">
    <location>
        <begin position="101"/>
        <end position="118"/>
    </location>
</feature>
<name>A0A5C1YNW9_9PROT</name>
<evidence type="ECO:0000313" key="9">
    <source>
        <dbReference type="Proteomes" id="UP000324536"/>
    </source>
</evidence>